<dbReference type="Gene3D" id="3.50.4.10">
    <property type="entry name" value="Hepatocyte Growth Factor"/>
    <property type="match status" value="1"/>
</dbReference>
<reference evidence="4" key="1">
    <citation type="submission" date="2019-09" db="EMBL/GenBank/DDBJ databases">
        <title>Draft genome information of white flower Hibiscus syriacus.</title>
        <authorList>
            <person name="Kim Y.-M."/>
        </authorList>
    </citation>
    <scope>NUCLEOTIDE SEQUENCE [LARGE SCALE GENOMIC DNA]</scope>
    <source>
        <strain evidence="4">YM2019G1</strain>
    </source>
</reference>
<gene>
    <name evidence="4" type="ORF">F3Y22_tig00111392pilonHSYRG00408</name>
</gene>
<protein>
    <recommendedName>
        <fullName evidence="3">Apple domain-containing protein</fullName>
    </recommendedName>
</protein>
<organism evidence="4 5">
    <name type="scientific">Hibiscus syriacus</name>
    <name type="common">Rose of Sharon</name>
    <dbReference type="NCBI Taxonomy" id="106335"/>
    <lineage>
        <taxon>Eukaryota</taxon>
        <taxon>Viridiplantae</taxon>
        <taxon>Streptophyta</taxon>
        <taxon>Embryophyta</taxon>
        <taxon>Tracheophyta</taxon>
        <taxon>Spermatophyta</taxon>
        <taxon>Magnoliopsida</taxon>
        <taxon>eudicotyledons</taxon>
        <taxon>Gunneridae</taxon>
        <taxon>Pentapetalae</taxon>
        <taxon>rosids</taxon>
        <taxon>malvids</taxon>
        <taxon>Malvales</taxon>
        <taxon>Malvaceae</taxon>
        <taxon>Malvoideae</taxon>
        <taxon>Hibiscus</taxon>
    </lineage>
</organism>
<dbReference type="FunFam" id="3.50.4.10:FF:000002">
    <property type="entry name" value="G-type lectin S-receptor-like serine/threonine-protein kinase"/>
    <property type="match status" value="1"/>
</dbReference>
<feature type="domain" description="Apple" evidence="3">
    <location>
        <begin position="81"/>
        <end position="162"/>
    </location>
</feature>
<sequence>MIKPAPTKNWGDPSPGDLTYGVELEGNPEMVLRKGLEKYSRSGLWIGNGFSGGPRFRPVWPERWNSADYTGGCVHGKPLDCQKGDGFIRIGNVKTPDTTNSWVSKTMNLKECRDECLRNCSCMAYTNLDVTRGGSGCAMWFGDLIDIKQLQSDGQDLYIRVSASEAGYIRRNRRKLTGNTNYGSHK</sequence>
<keyword evidence="5" id="KW-1185">Reference proteome</keyword>
<accession>A0A6A2YK99</accession>
<evidence type="ECO:0000259" key="3">
    <source>
        <dbReference type="PROSITE" id="PS50948"/>
    </source>
</evidence>
<evidence type="ECO:0000313" key="4">
    <source>
        <dbReference type="EMBL" id="KAE8680179.1"/>
    </source>
</evidence>
<dbReference type="PROSITE" id="PS50948">
    <property type="entry name" value="PAN"/>
    <property type="match status" value="1"/>
</dbReference>
<name>A0A6A2YK99_HIBSY</name>
<keyword evidence="2" id="KW-0675">Receptor</keyword>
<dbReference type="Proteomes" id="UP000436088">
    <property type="component" value="Unassembled WGS sequence"/>
</dbReference>
<dbReference type="SMART" id="SM00473">
    <property type="entry name" value="PAN_AP"/>
    <property type="match status" value="1"/>
</dbReference>
<evidence type="ECO:0000256" key="2">
    <source>
        <dbReference type="ARBA" id="ARBA00023170"/>
    </source>
</evidence>
<dbReference type="PANTHER" id="PTHR32444">
    <property type="entry name" value="BULB-TYPE LECTIN DOMAIN-CONTAINING PROTEIN"/>
    <property type="match status" value="1"/>
</dbReference>
<comment type="caution">
    <text evidence="4">The sequence shown here is derived from an EMBL/GenBank/DDBJ whole genome shotgun (WGS) entry which is preliminary data.</text>
</comment>
<dbReference type="InterPro" id="IPR003609">
    <property type="entry name" value="Pan_app"/>
</dbReference>
<keyword evidence="1" id="KW-0597">Phosphoprotein</keyword>
<dbReference type="EMBL" id="VEPZ02001327">
    <property type="protein sequence ID" value="KAE8680179.1"/>
    <property type="molecule type" value="Genomic_DNA"/>
</dbReference>
<evidence type="ECO:0000313" key="5">
    <source>
        <dbReference type="Proteomes" id="UP000436088"/>
    </source>
</evidence>
<evidence type="ECO:0000256" key="1">
    <source>
        <dbReference type="ARBA" id="ARBA00022553"/>
    </source>
</evidence>
<dbReference type="PANTHER" id="PTHR32444:SF234">
    <property type="entry name" value="RECEPTOR-LIKE SERINE_THREONINE-PROTEIN KINASE"/>
    <property type="match status" value="1"/>
</dbReference>
<proteinExistence type="predicted"/>
<dbReference type="CDD" id="cd01098">
    <property type="entry name" value="PAN_AP_plant"/>
    <property type="match status" value="1"/>
</dbReference>
<dbReference type="AlphaFoldDB" id="A0A6A2YK99"/>
<dbReference type="Pfam" id="PF08276">
    <property type="entry name" value="PAN_2"/>
    <property type="match status" value="1"/>
</dbReference>